<evidence type="ECO:0000259" key="11">
    <source>
        <dbReference type="PROSITE" id="PS50928"/>
    </source>
</evidence>
<keyword evidence="8 9" id="KW-0472">Membrane</keyword>
<dbReference type="PANTHER" id="PTHR30614:SF20">
    <property type="entry name" value="GLUTAMINE TRANSPORT SYSTEM PERMEASE PROTEIN GLNP"/>
    <property type="match status" value="1"/>
</dbReference>
<feature type="transmembrane region" description="Helical" evidence="9">
    <location>
        <begin position="78"/>
        <end position="98"/>
    </location>
</feature>
<organism evidence="12 13">
    <name type="scientific">Microbispora rosea</name>
    <dbReference type="NCBI Taxonomy" id="58117"/>
    <lineage>
        <taxon>Bacteria</taxon>
        <taxon>Bacillati</taxon>
        <taxon>Actinomycetota</taxon>
        <taxon>Actinomycetes</taxon>
        <taxon>Streptosporangiales</taxon>
        <taxon>Streptosporangiaceae</taxon>
        <taxon>Microbispora</taxon>
    </lineage>
</organism>
<evidence type="ECO:0000256" key="5">
    <source>
        <dbReference type="ARBA" id="ARBA00022692"/>
    </source>
</evidence>
<dbReference type="InterPro" id="IPR000515">
    <property type="entry name" value="MetI-like"/>
</dbReference>
<evidence type="ECO:0000256" key="7">
    <source>
        <dbReference type="ARBA" id="ARBA00022989"/>
    </source>
</evidence>
<feature type="transmembrane region" description="Helical" evidence="9">
    <location>
        <begin position="250"/>
        <end position="269"/>
    </location>
</feature>
<keyword evidence="7 9" id="KW-1133">Transmembrane helix</keyword>
<dbReference type="STRING" id="58117.SAMN05421833_110164"/>
<evidence type="ECO:0000256" key="8">
    <source>
        <dbReference type="ARBA" id="ARBA00023136"/>
    </source>
</evidence>
<name>A0A1N7BT20_9ACTN</name>
<dbReference type="InterPro" id="IPR010065">
    <property type="entry name" value="AA_ABC_transptr_permease_3TM"/>
</dbReference>
<dbReference type="SUPFAM" id="SSF161098">
    <property type="entry name" value="MetI-like"/>
    <property type="match status" value="1"/>
</dbReference>
<dbReference type="Pfam" id="PF00528">
    <property type="entry name" value="BPD_transp_1"/>
    <property type="match status" value="1"/>
</dbReference>
<dbReference type="EMBL" id="FTNI01000010">
    <property type="protein sequence ID" value="SIR54475.1"/>
    <property type="molecule type" value="Genomic_DNA"/>
</dbReference>
<dbReference type="GO" id="GO:0022857">
    <property type="term" value="F:transmembrane transporter activity"/>
    <property type="evidence" value="ECO:0007669"/>
    <property type="project" value="InterPro"/>
</dbReference>
<dbReference type="Proteomes" id="UP000186096">
    <property type="component" value="Unassembled WGS sequence"/>
</dbReference>
<feature type="transmembrane region" description="Helical" evidence="9">
    <location>
        <begin position="183"/>
        <end position="204"/>
    </location>
</feature>
<feature type="transmembrane region" description="Helical" evidence="9">
    <location>
        <begin position="119"/>
        <end position="139"/>
    </location>
</feature>
<evidence type="ECO:0000313" key="13">
    <source>
        <dbReference type="Proteomes" id="UP000186096"/>
    </source>
</evidence>
<dbReference type="GO" id="GO:0006865">
    <property type="term" value="P:amino acid transport"/>
    <property type="evidence" value="ECO:0007669"/>
    <property type="project" value="UniProtKB-KW"/>
</dbReference>
<comment type="similarity">
    <text evidence="2">Belongs to the binding-protein-dependent transport system permease family. HisMQ subfamily.</text>
</comment>
<feature type="domain" description="ABC transmembrane type-1" evidence="11">
    <location>
        <begin position="74"/>
        <end position="268"/>
    </location>
</feature>
<keyword evidence="3 9" id="KW-0813">Transport</keyword>
<accession>A0A1N7BT20</accession>
<gene>
    <name evidence="12" type="ORF">SAMN05421833_110164</name>
</gene>
<dbReference type="InterPro" id="IPR035906">
    <property type="entry name" value="MetI-like_sf"/>
</dbReference>
<keyword evidence="5 9" id="KW-0812">Transmembrane</keyword>
<proteinExistence type="inferred from homology"/>
<evidence type="ECO:0000256" key="6">
    <source>
        <dbReference type="ARBA" id="ARBA00022970"/>
    </source>
</evidence>
<comment type="subcellular location">
    <subcellularLocation>
        <location evidence="1 9">Cell membrane</location>
        <topology evidence="1 9">Multi-pass membrane protein</topology>
    </subcellularLocation>
</comment>
<feature type="region of interest" description="Disordered" evidence="10">
    <location>
        <begin position="1"/>
        <end position="22"/>
    </location>
</feature>
<evidence type="ECO:0000256" key="10">
    <source>
        <dbReference type="SAM" id="MobiDB-lite"/>
    </source>
</evidence>
<keyword evidence="4" id="KW-1003">Cell membrane</keyword>
<sequence>MSAVSEQQAPSPAEPRKGLSPRKKQRISRAVQYAVLVVILVVLAALADWKAIGESFLNLDVAGKGLPDLFTVALRNTVIYTLSGFALGFVLGLVLALMRLSSVAPYRWLSVTYIEIFRGLPILLIFLMIGSLPLAFPGFELPGGVYGSAALGLGVVSAAYMAENFRAGIQAVPKGQMEAARSLGMPHMRAMISIIIPQAIRIVLPPLTNQLVMLLKDSSLVLILGVTAAQVELAKFGNDQSSTYANPTPILATGLTYLLITIPLGYVARRMEARQGAGR</sequence>
<dbReference type="GeneID" id="97494370"/>
<dbReference type="CDD" id="cd06261">
    <property type="entry name" value="TM_PBP2"/>
    <property type="match status" value="1"/>
</dbReference>
<dbReference type="RefSeq" id="WP_030510072.1">
    <property type="nucleotide sequence ID" value="NZ_CP192071.1"/>
</dbReference>
<protein>
    <submittedName>
        <fullName evidence="12">Polar amino acid transport system permease protein</fullName>
    </submittedName>
</protein>
<evidence type="ECO:0000256" key="9">
    <source>
        <dbReference type="RuleBase" id="RU363032"/>
    </source>
</evidence>
<feature type="transmembrane region" description="Helical" evidence="9">
    <location>
        <begin position="145"/>
        <end position="162"/>
    </location>
</feature>
<evidence type="ECO:0000313" key="12">
    <source>
        <dbReference type="EMBL" id="SIR54475.1"/>
    </source>
</evidence>
<feature type="transmembrane region" description="Helical" evidence="9">
    <location>
        <begin position="30"/>
        <end position="47"/>
    </location>
</feature>
<dbReference type="GO" id="GO:0043190">
    <property type="term" value="C:ATP-binding cassette (ABC) transporter complex"/>
    <property type="evidence" value="ECO:0007669"/>
    <property type="project" value="InterPro"/>
</dbReference>
<dbReference type="Gene3D" id="1.10.3720.10">
    <property type="entry name" value="MetI-like"/>
    <property type="match status" value="1"/>
</dbReference>
<evidence type="ECO:0000256" key="2">
    <source>
        <dbReference type="ARBA" id="ARBA00010072"/>
    </source>
</evidence>
<evidence type="ECO:0000256" key="1">
    <source>
        <dbReference type="ARBA" id="ARBA00004651"/>
    </source>
</evidence>
<dbReference type="InterPro" id="IPR043429">
    <property type="entry name" value="ArtM/GltK/GlnP/TcyL/YhdX-like"/>
</dbReference>
<dbReference type="PANTHER" id="PTHR30614">
    <property type="entry name" value="MEMBRANE COMPONENT OF AMINO ACID ABC TRANSPORTER"/>
    <property type="match status" value="1"/>
</dbReference>
<keyword evidence="6" id="KW-0029">Amino-acid transport</keyword>
<evidence type="ECO:0000256" key="4">
    <source>
        <dbReference type="ARBA" id="ARBA00022475"/>
    </source>
</evidence>
<dbReference type="NCBIfam" id="TIGR01726">
    <property type="entry name" value="HEQRo_perm_3TM"/>
    <property type="match status" value="1"/>
</dbReference>
<evidence type="ECO:0000256" key="3">
    <source>
        <dbReference type="ARBA" id="ARBA00022448"/>
    </source>
</evidence>
<keyword evidence="13" id="KW-1185">Reference proteome</keyword>
<feature type="compositionally biased region" description="Polar residues" evidence="10">
    <location>
        <begin position="1"/>
        <end position="10"/>
    </location>
</feature>
<dbReference type="PROSITE" id="PS50928">
    <property type="entry name" value="ABC_TM1"/>
    <property type="match status" value="1"/>
</dbReference>
<dbReference type="OrthoDB" id="9814902at2"/>
<dbReference type="AlphaFoldDB" id="A0A1N7BT20"/>
<reference evidence="13" key="1">
    <citation type="submission" date="2017-01" db="EMBL/GenBank/DDBJ databases">
        <authorList>
            <person name="Varghese N."/>
            <person name="Submissions S."/>
        </authorList>
    </citation>
    <scope>NUCLEOTIDE SEQUENCE [LARGE SCALE GENOMIC DNA]</scope>
    <source>
        <strain evidence="13">ATCC 12950</strain>
    </source>
</reference>